<evidence type="ECO:0000256" key="1">
    <source>
        <dbReference type="SAM" id="SignalP"/>
    </source>
</evidence>
<proteinExistence type="predicted"/>
<feature type="signal peptide" evidence="1">
    <location>
        <begin position="1"/>
        <end position="20"/>
    </location>
</feature>
<evidence type="ECO:0008006" key="4">
    <source>
        <dbReference type="Google" id="ProtNLM"/>
    </source>
</evidence>
<dbReference type="STRING" id="990712.SAMN05216257_10598"/>
<evidence type="ECO:0000313" key="3">
    <source>
        <dbReference type="Proteomes" id="UP000199328"/>
    </source>
</evidence>
<keyword evidence="1" id="KW-0732">Signal</keyword>
<dbReference type="Proteomes" id="UP000199328">
    <property type="component" value="Unassembled WGS sequence"/>
</dbReference>
<keyword evidence="3" id="KW-1185">Reference proteome</keyword>
<sequence>MMRRAAFLFALALVPSGCGLQDMRFLDRFNRGAADETQASGETGTEAEAGAPLSALSTAPPPPAGAATAEAFDTTLPEEREAAVRAAQEMSGERLLGETVTSLGDPTIPGFWMETPLVSEARQGRVENPLTGKSVTVELRPSGGAPGSGSRLSLAAFRLLGADLRSLVTLKVYAL</sequence>
<gene>
    <name evidence="2" type="ORF">SAMN05216257_10598</name>
</gene>
<organism evidence="2 3">
    <name type="scientific">Meinhardsimonia xiamenensis</name>
    <dbReference type="NCBI Taxonomy" id="990712"/>
    <lineage>
        <taxon>Bacteria</taxon>
        <taxon>Pseudomonadati</taxon>
        <taxon>Pseudomonadota</taxon>
        <taxon>Alphaproteobacteria</taxon>
        <taxon>Rhodobacterales</taxon>
        <taxon>Paracoccaceae</taxon>
        <taxon>Meinhardsimonia</taxon>
    </lineage>
</organism>
<protein>
    <recommendedName>
        <fullName evidence="4">D-galactarate dehydratase</fullName>
    </recommendedName>
</protein>
<reference evidence="3" key="1">
    <citation type="submission" date="2016-10" db="EMBL/GenBank/DDBJ databases">
        <authorList>
            <person name="Varghese N."/>
            <person name="Submissions S."/>
        </authorList>
    </citation>
    <scope>NUCLEOTIDE SEQUENCE [LARGE SCALE GENOMIC DNA]</scope>
    <source>
        <strain evidence="3">CGMCC 1.10789</strain>
    </source>
</reference>
<evidence type="ECO:0000313" key="2">
    <source>
        <dbReference type="EMBL" id="SDK85126.1"/>
    </source>
</evidence>
<dbReference type="AlphaFoldDB" id="A0A1G9F9S3"/>
<feature type="chain" id="PRO_5011649781" description="D-galactarate dehydratase" evidence="1">
    <location>
        <begin position="21"/>
        <end position="175"/>
    </location>
</feature>
<name>A0A1G9F9S3_9RHOB</name>
<accession>A0A1G9F9S3</accession>
<dbReference type="EMBL" id="FNFV01000005">
    <property type="protein sequence ID" value="SDK85126.1"/>
    <property type="molecule type" value="Genomic_DNA"/>
</dbReference>